<organism evidence="3 4">
    <name type="scientific">Castellaniella hirudinis</name>
    <dbReference type="NCBI Taxonomy" id="1144617"/>
    <lineage>
        <taxon>Bacteria</taxon>
        <taxon>Pseudomonadati</taxon>
        <taxon>Pseudomonadota</taxon>
        <taxon>Betaproteobacteria</taxon>
        <taxon>Burkholderiales</taxon>
        <taxon>Alcaligenaceae</taxon>
        <taxon>Castellaniella</taxon>
    </lineage>
</organism>
<feature type="signal peptide" evidence="1">
    <location>
        <begin position="1"/>
        <end position="26"/>
    </location>
</feature>
<dbReference type="Proteomes" id="UP001595756">
    <property type="component" value="Unassembled WGS sequence"/>
</dbReference>
<gene>
    <name evidence="3" type="ORF">ACFO0J_05215</name>
</gene>
<comment type="caution">
    <text evidence="3">The sequence shown here is derived from an EMBL/GenBank/DDBJ whole genome shotgun (WGS) entry which is preliminary data.</text>
</comment>
<dbReference type="Gene3D" id="3.40.190.10">
    <property type="entry name" value="Periplasmic binding protein-like II"/>
    <property type="match status" value="2"/>
</dbReference>
<dbReference type="PANTHER" id="PTHR31528:SF3">
    <property type="entry name" value="THIAMINE BIOSYNTHESIS PROTEIN HI_0357-RELATED"/>
    <property type="match status" value="1"/>
</dbReference>
<dbReference type="InterPro" id="IPR015168">
    <property type="entry name" value="SsuA/THI5"/>
</dbReference>
<feature type="domain" description="SsuA/THI5-like" evidence="2">
    <location>
        <begin position="51"/>
        <end position="254"/>
    </location>
</feature>
<keyword evidence="1" id="KW-0732">Signal</keyword>
<dbReference type="EMBL" id="JBHSDY010000002">
    <property type="protein sequence ID" value="MFC4297438.1"/>
    <property type="molecule type" value="Genomic_DNA"/>
</dbReference>
<evidence type="ECO:0000313" key="3">
    <source>
        <dbReference type="EMBL" id="MFC4297438.1"/>
    </source>
</evidence>
<evidence type="ECO:0000313" key="4">
    <source>
        <dbReference type="Proteomes" id="UP001595756"/>
    </source>
</evidence>
<accession>A0ABV8RVK8</accession>
<feature type="chain" id="PRO_5046713205" evidence="1">
    <location>
        <begin position="27"/>
        <end position="359"/>
    </location>
</feature>
<proteinExistence type="predicted"/>
<protein>
    <submittedName>
        <fullName evidence="3">ABC transporter substrate-binding protein</fullName>
    </submittedName>
</protein>
<keyword evidence="4" id="KW-1185">Reference proteome</keyword>
<dbReference type="Pfam" id="PF09084">
    <property type="entry name" value="NMT1"/>
    <property type="match status" value="1"/>
</dbReference>
<dbReference type="InterPro" id="IPR027939">
    <property type="entry name" value="NMT1/THI5"/>
</dbReference>
<evidence type="ECO:0000256" key="1">
    <source>
        <dbReference type="SAM" id="SignalP"/>
    </source>
</evidence>
<name>A0ABV8RVK8_9BURK</name>
<dbReference type="PANTHER" id="PTHR31528">
    <property type="entry name" value="4-AMINO-5-HYDROXYMETHYL-2-METHYLPYRIMIDINE PHOSPHATE SYNTHASE THI11-RELATED"/>
    <property type="match status" value="1"/>
</dbReference>
<dbReference type="RefSeq" id="WP_376811981.1">
    <property type="nucleotide sequence ID" value="NZ_JBHSDY010000002.1"/>
</dbReference>
<reference evidence="4" key="1">
    <citation type="journal article" date="2019" name="Int. J. Syst. Evol. Microbiol.">
        <title>The Global Catalogue of Microorganisms (GCM) 10K type strain sequencing project: providing services to taxonomists for standard genome sequencing and annotation.</title>
        <authorList>
            <consortium name="The Broad Institute Genomics Platform"/>
            <consortium name="The Broad Institute Genome Sequencing Center for Infectious Disease"/>
            <person name="Wu L."/>
            <person name="Ma J."/>
        </authorList>
    </citation>
    <scope>NUCLEOTIDE SEQUENCE [LARGE SCALE GENOMIC DNA]</scope>
    <source>
        <strain evidence="4">CGMCC 1.19029</strain>
    </source>
</reference>
<evidence type="ECO:0000259" key="2">
    <source>
        <dbReference type="Pfam" id="PF09084"/>
    </source>
</evidence>
<dbReference type="SUPFAM" id="SSF53850">
    <property type="entry name" value="Periplasmic binding protein-like II"/>
    <property type="match status" value="1"/>
</dbReference>
<sequence>MISFSRAFRSTVLAASVFVVAAAAQAEPLHKVRIGYPPAWSAVEAAIPFGDTLGFFKEEGLALDYVSVQGTAVLLPQVANGSVEFGIMNPDLAIIAASKGEPFPIKFFYNFYPRNIFEFTVLKDSPIKTLADLKGKKIGVGALSWGNLPMSRLMLRDVGVTWMKDAQVLPVGVGPAAWDRLKSGSVDALNLPATQNVMMEQAGTPIRRITLPEEFRTVFSNGIATSDALIQSNPELVAGMGRAVAKSIVACMADTEACVRAYWKIDPSTKPTPEHEAKWIQTFVAVNQGTYKIGELSTLEGKYGAYTEPDWRNVVQKMKEGEQINSSDFDLSLLYTDRFAKAFNDFNIEAVRAAARAAH</sequence>